<evidence type="ECO:0000256" key="1">
    <source>
        <dbReference type="ARBA" id="ARBA00005437"/>
    </source>
</evidence>
<dbReference type="InterPro" id="IPR007612">
    <property type="entry name" value="LOR"/>
</dbReference>
<dbReference type="InParanoid" id="A0A2G5EQR7"/>
<reference evidence="3 4" key="1">
    <citation type="submission" date="2017-09" db="EMBL/GenBank/DDBJ databases">
        <title>WGS assembly of Aquilegia coerulea Goldsmith.</title>
        <authorList>
            <person name="Hodges S."/>
            <person name="Kramer E."/>
            <person name="Nordborg M."/>
            <person name="Tomkins J."/>
            <person name="Borevitz J."/>
            <person name="Derieg N."/>
            <person name="Yan J."/>
            <person name="Mihaltcheva S."/>
            <person name="Hayes R.D."/>
            <person name="Rokhsar D."/>
        </authorList>
    </citation>
    <scope>NUCLEOTIDE SEQUENCE [LARGE SCALE GENOMIC DNA]</scope>
    <source>
        <strain evidence="4">cv. Goldsmith</strain>
    </source>
</reference>
<keyword evidence="2" id="KW-0812">Transmembrane</keyword>
<dbReference type="InterPro" id="IPR025659">
    <property type="entry name" value="Tubby-like_C"/>
</dbReference>
<dbReference type="PANTHER" id="PTHR31087">
    <property type="match status" value="1"/>
</dbReference>
<accession>A0A2G5EQR7</accession>
<dbReference type="InterPro" id="IPR038595">
    <property type="entry name" value="LOR_sf"/>
</dbReference>
<dbReference type="Gene3D" id="2.40.160.200">
    <property type="entry name" value="LURP1-related"/>
    <property type="match status" value="1"/>
</dbReference>
<dbReference type="PANTHER" id="PTHR31087:SF85">
    <property type="entry name" value="PROTEIN LURP-ONE-RELATED 7"/>
    <property type="match status" value="1"/>
</dbReference>
<keyword evidence="2" id="KW-1133">Transmembrane helix</keyword>
<evidence type="ECO:0008006" key="5">
    <source>
        <dbReference type="Google" id="ProtNLM"/>
    </source>
</evidence>
<dbReference type="FunCoup" id="A0A2G5EQR7">
    <property type="interactions" value="309"/>
</dbReference>
<gene>
    <name evidence="3" type="ORF">AQUCO_00500191v1</name>
</gene>
<dbReference type="Proteomes" id="UP000230069">
    <property type="component" value="Unassembled WGS sequence"/>
</dbReference>
<dbReference type="OrthoDB" id="770293at2759"/>
<keyword evidence="4" id="KW-1185">Reference proteome</keyword>
<sequence>MAGSVICEIPIDLFISRKRRLGFTHGDLTFTDGSGNLIFRLLDHHRSSSSSITSIITTKDKIKKRSPHVFQLVDSKGNPLISISRNDVGWQGCKGDSKELIFEAKKTLQSFRRREVEVFLGSDSSGGLNSSLKMRGFPYQRSCTIYEGNSVVGQTSLMYKLGMAIVGRRRFRLTIFPGTIDHALLVALIVIFYNGSI</sequence>
<dbReference type="AlphaFoldDB" id="A0A2G5EQR7"/>
<dbReference type="Pfam" id="PF04525">
    <property type="entry name" value="LOR"/>
    <property type="match status" value="1"/>
</dbReference>
<protein>
    <recommendedName>
        <fullName evidence="5">Tubby C-terminal domain-containing protein</fullName>
    </recommendedName>
</protein>
<feature type="transmembrane region" description="Helical" evidence="2">
    <location>
        <begin position="173"/>
        <end position="193"/>
    </location>
</feature>
<evidence type="ECO:0000256" key="2">
    <source>
        <dbReference type="SAM" id="Phobius"/>
    </source>
</evidence>
<evidence type="ECO:0000313" key="4">
    <source>
        <dbReference type="Proteomes" id="UP000230069"/>
    </source>
</evidence>
<evidence type="ECO:0000313" key="3">
    <source>
        <dbReference type="EMBL" id="PIA58084.1"/>
    </source>
</evidence>
<organism evidence="3 4">
    <name type="scientific">Aquilegia coerulea</name>
    <name type="common">Rocky mountain columbine</name>
    <dbReference type="NCBI Taxonomy" id="218851"/>
    <lineage>
        <taxon>Eukaryota</taxon>
        <taxon>Viridiplantae</taxon>
        <taxon>Streptophyta</taxon>
        <taxon>Embryophyta</taxon>
        <taxon>Tracheophyta</taxon>
        <taxon>Spermatophyta</taxon>
        <taxon>Magnoliopsida</taxon>
        <taxon>Ranunculales</taxon>
        <taxon>Ranunculaceae</taxon>
        <taxon>Thalictroideae</taxon>
        <taxon>Aquilegia</taxon>
    </lineage>
</organism>
<proteinExistence type="inferred from homology"/>
<dbReference type="EMBL" id="KZ305022">
    <property type="protein sequence ID" value="PIA58084.1"/>
    <property type="molecule type" value="Genomic_DNA"/>
</dbReference>
<comment type="similarity">
    <text evidence="1">Belongs to the LOR family.</text>
</comment>
<dbReference type="STRING" id="218851.A0A2G5EQR7"/>
<name>A0A2G5EQR7_AQUCA</name>
<keyword evidence="2" id="KW-0472">Membrane</keyword>
<dbReference type="SUPFAM" id="SSF54518">
    <property type="entry name" value="Tubby C-terminal domain-like"/>
    <property type="match status" value="1"/>
</dbReference>